<dbReference type="Gene3D" id="1.10.10.10">
    <property type="entry name" value="Winged helix-like DNA-binding domain superfamily/Winged helix DNA-binding domain"/>
    <property type="match status" value="2"/>
</dbReference>
<feature type="domain" description="Initiator Rep protein WH1" evidence="2">
    <location>
        <begin position="38"/>
        <end position="181"/>
    </location>
</feature>
<evidence type="ECO:0000313" key="4">
    <source>
        <dbReference type="Proteomes" id="UP000598271"/>
    </source>
</evidence>
<dbReference type="InterPro" id="IPR000525">
    <property type="entry name" value="Initiator_Rep_WH1"/>
</dbReference>
<sequence length="388" mass="44716">MFGNRRGLTILTQPNFMEAHQVADDQLAPVFTKRPTNYQPNLFTESKQEFTELEKKIVVLVVNQIGHLALKGELRPTANVIVSIPFSSLTRNHHQQIAEAAESLQSKRLIYRDDVKNRFDFITPFPRVRSETVDGQRVIELTMFADMVPHFAELGQRYTKYDIDVMLSLSSVYAQRIFEIVSMFQNRRQLQFTYEVEQLMTILNCPKGYSFYDFKKNALMVAQRELEQKADILLEWKPSKKEGKRIIELTFFIRTARQLAVEAIEVDRRIINEMPLHEAVATAWRLMANYKLKNWQKDLIASEHSYLEIFFRVDAELANGLRPKVKNHTAYLVKSLGIDQTKAPKISKVLKRKQTNPQQSVLPLGPEVRGGTAKSIGSIINGIPFSDK</sequence>
<dbReference type="InterPro" id="IPR036390">
    <property type="entry name" value="WH_DNA-bd_sf"/>
</dbReference>
<dbReference type="EMBL" id="BMXF01000008">
    <property type="protein sequence ID" value="GHB87874.1"/>
    <property type="molecule type" value="Genomic_DNA"/>
</dbReference>
<dbReference type="AlphaFoldDB" id="A0A8J3D8D9"/>
<keyword evidence="4" id="KW-1185">Reference proteome</keyword>
<dbReference type="GO" id="GO:0003887">
    <property type="term" value="F:DNA-directed DNA polymerase activity"/>
    <property type="evidence" value="ECO:0007669"/>
    <property type="project" value="InterPro"/>
</dbReference>
<comment type="caution">
    <text evidence="3">The sequence shown here is derived from an EMBL/GenBank/DDBJ whole genome shotgun (WGS) entry which is preliminary data.</text>
</comment>
<evidence type="ECO:0000313" key="3">
    <source>
        <dbReference type="EMBL" id="GHB87874.1"/>
    </source>
</evidence>
<dbReference type="InterPro" id="IPR036388">
    <property type="entry name" value="WH-like_DNA-bd_sf"/>
</dbReference>
<reference evidence="3 4" key="1">
    <citation type="journal article" date="2014" name="Int. J. Syst. Evol. Microbiol.">
        <title>Complete genome sequence of Corynebacterium casei LMG S-19264T (=DSM 44701T), isolated from a smear-ripened cheese.</title>
        <authorList>
            <consortium name="US DOE Joint Genome Institute (JGI-PGF)"/>
            <person name="Walter F."/>
            <person name="Albersmeier A."/>
            <person name="Kalinowski J."/>
            <person name="Ruckert C."/>
        </authorList>
    </citation>
    <scope>NUCLEOTIDE SEQUENCE [LARGE SCALE GENOMIC DNA]</scope>
    <source>
        <strain evidence="3 4">KCTC 12866</strain>
    </source>
</reference>
<evidence type="ECO:0000256" key="1">
    <source>
        <dbReference type="ARBA" id="ARBA00038283"/>
    </source>
</evidence>
<comment type="similarity">
    <text evidence="1">Belongs to the initiator RepB protein family.</text>
</comment>
<gene>
    <name evidence="3" type="ORF">GCM10007390_50000</name>
</gene>
<dbReference type="Pfam" id="PF21205">
    <property type="entry name" value="Rep3_C"/>
    <property type="match status" value="1"/>
</dbReference>
<organism evidence="3 4">
    <name type="scientific">Persicitalea jodogahamensis</name>
    <dbReference type="NCBI Taxonomy" id="402147"/>
    <lineage>
        <taxon>Bacteria</taxon>
        <taxon>Pseudomonadati</taxon>
        <taxon>Bacteroidota</taxon>
        <taxon>Cytophagia</taxon>
        <taxon>Cytophagales</taxon>
        <taxon>Spirosomataceae</taxon>
        <taxon>Persicitalea</taxon>
    </lineage>
</organism>
<dbReference type="SUPFAM" id="SSF46785">
    <property type="entry name" value="Winged helix' DNA-binding domain"/>
    <property type="match status" value="2"/>
</dbReference>
<proteinExistence type="inferred from homology"/>
<dbReference type="Pfam" id="PF01051">
    <property type="entry name" value="Rep3_N"/>
    <property type="match status" value="1"/>
</dbReference>
<protein>
    <recommendedName>
        <fullName evidence="2">Initiator Rep protein WH1 domain-containing protein</fullName>
    </recommendedName>
</protein>
<accession>A0A8J3D8D9</accession>
<dbReference type="GO" id="GO:0006270">
    <property type="term" value="P:DNA replication initiation"/>
    <property type="evidence" value="ECO:0007669"/>
    <property type="project" value="InterPro"/>
</dbReference>
<evidence type="ECO:0000259" key="2">
    <source>
        <dbReference type="Pfam" id="PF01051"/>
    </source>
</evidence>
<name>A0A8J3D8D9_9BACT</name>
<dbReference type="Proteomes" id="UP000598271">
    <property type="component" value="Unassembled WGS sequence"/>
</dbReference>